<dbReference type="AlphaFoldDB" id="A0A828Z1H4"/>
<reference evidence="1 2" key="1">
    <citation type="submission" date="2012-10" db="EMBL/GenBank/DDBJ databases">
        <authorList>
            <person name="Harkins D.M."/>
            <person name="Durkin A.S."/>
            <person name="Brinkac L.M."/>
            <person name="Haft D.H."/>
            <person name="Selengut J.D."/>
            <person name="Sanka R."/>
            <person name="DePew J."/>
            <person name="Purushe J."/>
            <person name="Whelen A.C."/>
            <person name="Vinetz J.M."/>
            <person name="Sutton G.G."/>
            <person name="Nierman W.C."/>
            <person name="Fouts D.E."/>
        </authorList>
    </citation>
    <scope>NUCLEOTIDE SEQUENCE [LARGE SCALE GENOMIC DNA]</scope>
    <source>
        <strain evidence="1 2">2006001853</strain>
    </source>
</reference>
<proteinExistence type="predicted"/>
<protein>
    <submittedName>
        <fullName evidence="1">Uncharacterized protein</fullName>
    </submittedName>
</protein>
<dbReference type="EMBL" id="AFLV02000053">
    <property type="protein sequence ID" value="EKR63831.1"/>
    <property type="molecule type" value="Genomic_DNA"/>
</dbReference>
<dbReference type="Proteomes" id="UP000001338">
    <property type="component" value="Unassembled WGS sequence"/>
</dbReference>
<comment type="caution">
    <text evidence="1">The sequence shown here is derived from an EMBL/GenBank/DDBJ whole genome shotgun (WGS) entry which is preliminary data.</text>
</comment>
<evidence type="ECO:0000313" key="1">
    <source>
        <dbReference type="EMBL" id="EKR63831.1"/>
    </source>
</evidence>
<dbReference type="Pfam" id="PF19715">
    <property type="entry name" value="DUF6210"/>
    <property type="match status" value="1"/>
</dbReference>
<accession>A0A828Z1H4</accession>
<evidence type="ECO:0000313" key="2">
    <source>
        <dbReference type="Proteomes" id="UP000001338"/>
    </source>
</evidence>
<name>A0A828Z1H4_9LEPT</name>
<dbReference type="InterPro" id="IPR046182">
    <property type="entry name" value="DUF6210"/>
</dbReference>
<gene>
    <name evidence="1" type="ORF">LEP1GSC036_1290</name>
</gene>
<sequence>MNQPIIRLWGMEKIGLIIEHKTGVIYSNQTGGYVCSQPKAEGAFVPIEDFENKVQMELRKYFIGPKWNGWCSAGIDEETADFIDSLLVPLYFLPNLKVDRNRMSQSHEAWIYVNLLSKNEDSEYQVYYGFSGKSGILTWENSD</sequence>
<dbReference type="RefSeq" id="WP_004498174.1">
    <property type="nucleotide sequence ID" value="NZ_AFLV02000053.1"/>
</dbReference>
<organism evidence="1 2">
    <name type="scientific">Leptospira weilii str. 2006001853</name>
    <dbReference type="NCBI Taxonomy" id="1001589"/>
    <lineage>
        <taxon>Bacteria</taxon>
        <taxon>Pseudomonadati</taxon>
        <taxon>Spirochaetota</taxon>
        <taxon>Spirochaetia</taxon>
        <taxon>Leptospirales</taxon>
        <taxon>Leptospiraceae</taxon>
        <taxon>Leptospira</taxon>
    </lineage>
</organism>